<evidence type="ECO:0000313" key="5">
    <source>
        <dbReference type="Proteomes" id="UP000283509"/>
    </source>
</evidence>
<reference evidence="4 5" key="2">
    <citation type="submission" date="2019-01" db="EMBL/GenBank/DDBJ databases">
        <title>The decoding of complex shrimp genome reveals the adaptation for benthos swimmer, frequently molting mechanism and breeding impact on genome.</title>
        <authorList>
            <person name="Sun Y."/>
            <person name="Gao Y."/>
            <person name="Yu Y."/>
        </authorList>
    </citation>
    <scope>NUCLEOTIDE SEQUENCE [LARGE SCALE GENOMIC DNA]</scope>
    <source>
        <tissue evidence="4">Muscle</tissue>
    </source>
</reference>
<sequence length="142" mass="16602">MSLHQKQLQRKAWINQFHVKPTILDNREKEKALKVIATHGVVQLFGAIEKHKSIISKKMAETKSVIGKETLLENIGKEDFLKVLKRKGKQMEDVYSEDEVKKELKKEPEEVPSKKPRWSVLSENFYKEPTLQGWDQESDEDE</sequence>
<proteinExistence type="inferred from homology"/>
<dbReference type="STRING" id="6689.A0A3R7QGX2"/>
<comment type="similarity">
    <text evidence="1">Belongs to the RRP15 family.</text>
</comment>
<dbReference type="PANTHER" id="PTHR13245">
    <property type="entry name" value="RRP15-LIKE PROTEIN"/>
    <property type="match status" value="1"/>
</dbReference>
<evidence type="ECO:0000256" key="3">
    <source>
        <dbReference type="SAM" id="MobiDB-lite"/>
    </source>
</evidence>
<dbReference type="EMBL" id="QCYY01001374">
    <property type="protein sequence ID" value="ROT78464.1"/>
    <property type="molecule type" value="Genomic_DNA"/>
</dbReference>
<protein>
    <recommendedName>
        <fullName evidence="2">RRP15-like protein</fullName>
    </recommendedName>
</protein>
<dbReference type="GO" id="GO:0000470">
    <property type="term" value="P:maturation of LSU-rRNA"/>
    <property type="evidence" value="ECO:0007669"/>
    <property type="project" value="TreeGrafter"/>
</dbReference>
<gene>
    <name evidence="4" type="ORF">C7M84_002818</name>
</gene>
<name>A0A3R7QGX2_PENVA</name>
<comment type="caution">
    <text evidence="4">The sequence shown here is derived from an EMBL/GenBank/DDBJ whole genome shotgun (WGS) entry which is preliminary data.</text>
</comment>
<dbReference type="PANTHER" id="PTHR13245:SF14">
    <property type="entry name" value="RRP15-LIKE PROTEIN"/>
    <property type="match status" value="1"/>
</dbReference>
<dbReference type="Proteomes" id="UP000283509">
    <property type="component" value="Unassembled WGS sequence"/>
</dbReference>
<evidence type="ECO:0000313" key="4">
    <source>
        <dbReference type="EMBL" id="ROT78464.1"/>
    </source>
</evidence>
<keyword evidence="5" id="KW-1185">Reference proteome</keyword>
<evidence type="ECO:0000256" key="1">
    <source>
        <dbReference type="ARBA" id="ARBA00007462"/>
    </source>
</evidence>
<dbReference type="OrthoDB" id="20949at2759"/>
<reference evidence="4 5" key="1">
    <citation type="submission" date="2018-04" db="EMBL/GenBank/DDBJ databases">
        <authorList>
            <person name="Zhang X."/>
            <person name="Yuan J."/>
            <person name="Li F."/>
            <person name="Xiang J."/>
        </authorList>
    </citation>
    <scope>NUCLEOTIDE SEQUENCE [LARGE SCALE GENOMIC DNA]</scope>
    <source>
        <tissue evidence="4">Muscle</tissue>
    </source>
</reference>
<dbReference type="AlphaFoldDB" id="A0A3R7QGX2"/>
<evidence type="ECO:0000256" key="2">
    <source>
        <dbReference type="ARBA" id="ARBA00017475"/>
    </source>
</evidence>
<organism evidence="4 5">
    <name type="scientific">Penaeus vannamei</name>
    <name type="common">Whiteleg shrimp</name>
    <name type="synonym">Litopenaeus vannamei</name>
    <dbReference type="NCBI Taxonomy" id="6689"/>
    <lineage>
        <taxon>Eukaryota</taxon>
        <taxon>Metazoa</taxon>
        <taxon>Ecdysozoa</taxon>
        <taxon>Arthropoda</taxon>
        <taxon>Crustacea</taxon>
        <taxon>Multicrustacea</taxon>
        <taxon>Malacostraca</taxon>
        <taxon>Eumalacostraca</taxon>
        <taxon>Eucarida</taxon>
        <taxon>Decapoda</taxon>
        <taxon>Dendrobranchiata</taxon>
        <taxon>Penaeoidea</taxon>
        <taxon>Penaeidae</taxon>
        <taxon>Penaeus</taxon>
    </lineage>
</organism>
<feature type="region of interest" description="Disordered" evidence="3">
    <location>
        <begin position="95"/>
        <end position="118"/>
    </location>
</feature>
<dbReference type="InterPro" id="IPR012459">
    <property type="entry name" value="Rrp15"/>
</dbReference>
<accession>A0A3R7QGX2</accession>
<dbReference type="GO" id="GO:0000460">
    <property type="term" value="P:maturation of 5.8S rRNA"/>
    <property type="evidence" value="ECO:0007669"/>
    <property type="project" value="TreeGrafter"/>
</dbReference>
<feature type="compositionally biased region" description="Basic and acidic residues" evidence="3">
    <location>
        <begin position="98"/>
        <end position="113"/>
    </location>
</feature>
<dbReference type="Pfam" id="PF07890">
    <property type="entry name" value="Rrp15p"/>
    <property type="match status" value="1"/>
</dbReference>
<dbReference type="GO" id="GO:0030687">
    <property type="term" value="C:preribosome, large subunit precursor"/>
    <property type="evidence" value="ECO:0007669"/>
    <property type="project" value="TreeGrafter"/>
</dbReference>